<evidence type="ECO:0000313" key="1">
    <source>
        <dbReference type="EMBL" id="MFD2741365.1"/>
    </source>
</evidence>
<name>A0ABW5U724_9RHOB</name>
<protein>
    <submittedName>
        <fullName evidence="1">DUF1403 family protein</fullName>
    </submittedName>
</protein>
<sequence length="309" mass="33081">MTSLADPPLSTPETSLKLPSWATRSFASVAQDDAFAAGAALAILDLATHDPALPAALWRDRLALKAACACLKREGRRESAAEVRDAVCLTRTGDAPGPAGEMFARWRGLARVKVTGPGAVARLARLLPEGIETRLELDKERGSPIFRAGKVFAETLRAAPRQETAALMRAEAVLAQGLRWEYPVPLLAAHLSRRQLRDIAAGEADPILALHGALRQGAEHALRLAGELTRRAARLRAVAPKLRAKASEAAVSLFLSQDAVAPTGMLSPRVQGTAQAMSDRAARRLCDRLVGLGAVRELTGRDMFRLYGL</sequence>
<dbReference type="InterPro" id="IPR009843">
    <property type="entry name" value="DUF1403"/>
</dbReference>
<dbReference type="RefSeq" id="WP_386375792.1">
    <property type="nucleotide sequence ID" value="NZ_JBHUMP010000022.1"/>
</dbReference>
<keyword evidence="2" id="KW-1185">Reference proteome</keyword>
<accession>A0ABW5U724</accession>
<proteinExistence type="predicted"/>
<organism evidence="1 2">
    <name type="scientific">Sulfitobacter aestuarii</name>
    <dbReference type="NCBI Taxonomy" id="2161676"/>
    <lineage>
        <taxon>Bacteria</taxon>
        <taxon>Pseudomonadati</taxon>
        <taxon>Pseudomonadota</taxon>
        <taxon>Alphaproteobacteria</taxon>
        <taxon>Rhodobacterales</taxon>
        <taxon>Roseobacteraceae</taxon>
        <taxon>Sulfitobacter</taxon>
    </lineage>
</organism>
<dbReference type="Pfam" id="PF07183">
    <property type="entry name" value="DUF1403"/>
    <property type="match status" value="1"/>
</dbReference>
<dbReference type="EMBL" id="JBHUMP010000022">
    <property type="protein sequence ID" value="MFD2741365.1"/>
    <property type="molecule type" value="Genomic_DNA"/>
</dbReference>
<gene>
    <name evidence="1" type="ORF">ACFSUD_17455</name>
</gene>
<evidence type="ECO:0000313" key="2">
    <source>
        <dbReference type="Proteomes" id="UP001597474"/>
    </source>
</evidence>
<dbReference type="Proteomes" id="UP001597474">
    <property type="component" value="Unassembled WGS sequence"/>
</dbReference>
<reference evidence="2" key="1">
    <citation type="journal article" date="2019" name="Int. J. Syst. Evol. Microbiol.">
        <title>The Global Catalogue of Microorganisms (GCM) 10K type strain sequencing project: providing services to taxonomists for standard genome sequencing and annotation.</title>
        <authorList>
            <consortium name="The Broad Institute Genomics Platform"/>
            <consortium name="The Broad Institute Genome Sequencing Center for Infectious Disease"/>
            <person name="Wu L."/>
            <person name="Ma J."/>
        </authorList>
    </citation>
    <scope>NUCLEOTIDE SEQUENCE [LARGE SCALE GENOMIC DNA]</scope>
    <source>
        <strain evidence="2">TISTR 2562</strain>
    </source>
</reference>
<comment type="caution">
    <text evidence="1">The sequence shown here is derived from an EMBL/GenBank/DDBJ whole genome shotgun (WGS) entry which is preliminary data.</text>
</comment>